<reference evidence="2" key="2">
    <citation type="journal article" date="2014" name="ISME J.">
        <title>Microbial stratification in low pH oxic and suboxic macroscopic growths along an acid mine drainage.</title>
        <authorList>
            <person name="Mendez-Garcia C."/>
            <person name="Mesa V."/>
            <person name="Sprenger R.R."/>
            <person name="Richter M."/>
            <person name="Diez M.S."/>
            <person name="Solano J."/>
            <person name="Bargiela R."/>
            <person name="Golyshina O.V."/>
            <person name="Manteca A."/>
            <person name="Ramos J.L."/>
            <person name="Gallego J.R."/>
            <person name="Llorente I."/>
            <person name="Martins Dos Santos V.A."/>
            <person name="Jensen O.N."/>
            <person name="Pelaez A.I."/>
            <person name="Sanchez J."/>
            <person name="Ferrer M."/>
        </authorList>
    </citation>
    <scope>NUCLEOTIDE SEQUENCE</scope>
</reference>
<dbReference type="CDD" id="cd02042">
    <property type="entry name" value="ParAB_family"/>
    <property type="match status" value="1"/>
</dbReference>
<proteinExistence type="predicted"/>
<dbReference type="SUPFAM" id="SSF52540">
    <property type="entry name" value="P-loop containing nucleoside triphosphate hydrolases"/>
    <property type="match status" value="1"/>
</dbReference>
<dbReference type="InterPro" id="IPR050678">
    <property type="entry name" value="DNA_Partitioning_ATPase"/>
</dbReference>
<dbReference type="Pfam" id="PF13614">
    <property type="entry name" value="AAA_31"/>
    <property type="match status" value="1"/>
</dbReference>
<dbReference type="InterPro" id="IPR027417">
    <property type="entry name" value="P-loop_NTPase"/>
</dbReference>
<reference evidence="2" key="1">
    <citation type="submission" date="2013-08" db="EMBL/GenBank/DDBJ databases">
        <authorList>
            <person name="Mendez C."/>
            <person name="Richter M."/>
            <person name="Ferrer M."/>
            <person name="Sanchez J."/>
        </authorList>
    </citation>
    <scope>NUCLEOTIDE SEQUENCE</scope>
</reference>
<dbReference type="InterPro" id="IPR025669">
    <property type="entry name" value="AAA_dom"/>
</dbReference>
<evidence type="ECO:0000259" key="1">
    <source>
        <dbReference type="Pfam" id="PF13614"/>
    </source>
</evidence>
<accession>T1BXN6</accession>
<organism evidence="2">
    <name type="scientific">mine drainage metagenome</name>
    <dbReference type="NCBI Taxonomy" id="410659"/>
    <lineage>
        <taxon>unclassified sequences</taxon>
        <taxon>metagenomes</taxon>
        <taxon>ecological metagenomes</taxon>
    </lineage>
</organism>
<dbReference type="EMBL" id="AUZX01002054">
    <property type="protein sequence ID" value="EQD77746.1"/>
    <property type="molecule type" value="Genomic_DNA"/>
</dbReference>
<sequence length="50" mass="5114">MRTIAVANQKGGVGKTFISTHLAVALAEMGKRVLLVDLDPQGHATGGLGL</sequence>
<evidence type="ECO:0000313" key="2">
    <source>
        <dbReference type="EMBL" id="EQD77746.1"/>
    </source>
</evidence>
<dbReference type="PANTHER" id="PTHR13696">
    <property type="entry name" value="P-LOOP CONTAINING NUCLEOSIDE TRIPHOSPHATE HYDROLASE"/>
    <property type="match status" value="1"/>
</dbReference>
<comment type="caution">
    <text evidence="2">The sequence shown here is derived from an EMBL/GenBank/DDBJ whole genome shotgun (WGS) entry which is preliminary data.</text>
</comment>
<gene>
    <name evidence="2" type="ORF">B1A_02777</name>
</gene>
<dbReference type="PANTHER" id="PTHR13696:SF99">
    <property type="entry name" value="COBYRINIC ACID AC-DIAMIDE SYNTHASE"/>
    <property type="match status" value="1"/>
</dbReference>
<dbReference type="Gene3D" id="3.40.50.300">
    <property type="entry name" value="P-loop containing nucleotide triphosphate hydrolases"/>
    <property type="match status" value="1"/>
</dbReference>
<feature type="domain" description="AAA" evidence="1">
    <location>
        <begin position="1"/>
        <end position="49"/>
    </location>
</feature>
<protein>
    <submittedName>
        <fullName evidence="2">Cobyrinic acid a,c-diamide synthase domain protein</fullName>
    </submittedName>
</protein>
<dbReference type="AlphaFoldDB" id="T1BXN6"/>
<name>T1BXN6_9ZZZZ</name>
<feature type="non-terminal residue" evidence="2">
    <location>
        <position position="50"/>
    </location>
</feature>